<keyword evidence="3" id="KW-1185">Reference proteome</keyword>
<feature type="transmembrane region" description="Helical" evidence="1">
    <location>
        <begin position="20"/>
        <end position="49"/>
    </location>
</feature>
<evidence type="ECO:0000313" key="3">
    <source>
        <dbReference type="Proteomes" id="UP000789901"/>
    </source>
</evidence>
<feature type="transmembrane region" description="Helical" evidence="1">
    <location>
        <begin position="56"/>
        <end position="73"/>
    </location>
</feature>
<keyword evidence="1" id="KW-0812">Transmembrane</keyword>
<organism evidence="2 3">
    <name type="scientific">Gigaspora margarita</name>
    <dbReference type="NCBI Taxonomy" id="4874"/>
    <lineage>
        <taxon>Eukaryota</taxon>
        <taxon>Fungi</taxon>
        <taxon>Fungi incertae sedis</taxon>
        <taxon>Mucoromycota</taxon>
        <taxon>Glomeromycotina</taxon>
        <taxon>Glomeromycetes</taxon>
        <taxon>Diversisporales</taxon>
        <taxon>Gigasporaceae</taxon>
        <taxon>Gigaspora</taxon>
    </lineage>
</organism>
<protein>
    <submittedName>
        <fullName evidence="2">31742_t:CDS:1</fullName>
    </submittedName>
</protein>
<feature type="non-terminal residue" evidence="2">
    <location>
        <position position="1"/>
    </location>
</feature>
<keyword evidence="1" id="KW-0472">Membrane</keyword>
<comment type="caution">
    <text evidence="2">The sequence shown here is derived from an EMBL/GenBank/DDBJ whole genome shotgun (WGS) entry which is preliminary data.</text>
</comment>
<evidence type="ECO:0000256" key="1">
    <source>
        <dbReference type="SAM" id="Phobius"/>
    </source>
</evidence>
<proteinExistence type="predicted"/>
<dbReference type="EMBL" id="CAJVQB010032058">
    <property type="protein sequence ID" value="CAG8817796.1"/>
    <property type="molecule type" value="Genomic_DNA"/>
</dbReference>
<evidence type="ECO:0000313" key="2">
    <source>
        <dbReference type="EMBL" id="CAG8817796.1"/>
    </source>
</evidence>
<accession>A0ABN7W5L8</accession>
<keyword evidence="1" id="KW-1133">Transmembrane helix</keyword>
<sequence>VDSSDSGKFLGCFGKSKSGFVIVLGYVLVFVILVYVVVGSILVVLVVCILELSSGLLLLLFGSGIGIGLFFIFKNAFENINNKAE</sequence>
<dbReference type="Proteomes" id="UP000789901">
    <property type="component" value="Unassembled WGS sequence"/>
</dbReference>
<name>A0ABN7W5L8_GIGMA</name>
<reference evidence="2 3" key="1">
    <citation type="submission" date="2021-06" db="EMBL/GenBank/DDBJ databases">
        <authorList>
            <person name="Kallberg Y."/>
            <person name="Tangrot J."/>
            <person name="Rosling A."/>
        </authorList>
    </citation>
    <scope>NUCLEOTIDE SEQUENCE [LARGE SCALE GENOMIC DNA]</scope>
    <source>
        <strain evidence="2 3">120-4 pot B 10/14</strain>
    </source>
</reference>
<gene>
    <name evidence="2" type="ORF">GMARGA_LOCUS26889</name>
</gene>